<dbReference type="InterPro" id="IPR012947">
    <property type="entry name" value="tRNA_SAD"/>
</dbReference>
<dbReference type="GO" id="GO:0016787">
    <property type="term" value="F:hydrolase activity"/>
    <property type="evidence" value="ECO:0007669"/>
    <property type="project" value="UniProtKB-KW"/>
</dbReference>
<evidence type="ECO:0000256" key="1">
    <source>
        <dbReference type="ARBA" id="ARBA00001947"/>
    </source>
</evidence>
<dbReference type="InterPro" id="IPR003156">
    <property type="entry name" value="DHHA1_dom"/>
</dbReference>
<dbReference type="PANTHER" id="PTHR43462:SF1">
    <property type="entry name" value="ALANYL-TRNA EDITING PROTEIN AARSD1"/>
    <property type="match status" value="1"/>
</dbReference>
<dbReference type="RefSeq" id="WP_191801246.1">
    <property type="nucleotide sequence ID" value="NZ_JACSQL010000006.1"/>
</dbReference>
<protein>
    <submittedName>
        <fullName evidence="7">Hydrolase</fullName>
    </submittedName>
</protein>
<feature type="coiled-coil region" evidence="5">
    <location>
        <begin position="251"/>
        <end position="285"/>
    </location>
</feature>
<keyword evidence="5" id="KW-0175">Coiled coil</keyword>
<evidence type="ECO:0000313" key="8">
    <source>
        <dbReference type="Proteomes" id="UP000608071"/>
    </source>
</evidence>
<dbReference type="Gene3D" id="3.30.980.10">
    <property type="entry name" value="Threonyl-trna Synthetase, Chain A, domain 2"/>
    <property type="match status" value="1"/>
</dbReference>
<dbReference type="PANTHER" id="PTHR43462">
    <property type="entry name" value="ALANYL-TRNA EDITING PROTEIN"/>
    <property type="match status" value="1"/>
</dbReference>
<evidence type="ECO:0000313" key="7">
    <source>
        <dbReference type="EMBL" id="MBD7969343.1"/>
    </source>
</evidence>
<dbReference type="InterPro" id="IPR051335">
    <property type="entry name" value="Alanyl-tRNA_Editing_Enzymes"/>
</dbReference>
<keyword evidence="3" id="KW-0479">Metal-binding</keyword>
<proteinExistence type="predicted"/>
<evidence type="ECO:0000256" key="2">
    <source>
        <dbReference type="ARBA" id="ARBA00004496"/>
    </source>
</evidence>
<keyword evidence="4" id="KW-0862">Zinc</keyword>
<name>A0ABR8T1A1_9BACL</name>
<comment type="subcellular location">
    <subcellularLocation>
        <location evidence="2">Cytoplasm</location>
    </subcellularLocation>
</comment>
<dbReference type="Gene3D" id="3.10.310.40">
    <property type="match status" value="1"/>
</dbReference>
<keyword evidence="8" id="KW-1185">Reference proteome</keyword>
<dbReference type="Proteomes" id="UP000608071">
    <property type="component" value="Unassembled WGS sequence"/>
</dbReference>
<accession>A0ABR8T1A1</accession>
<feature type="domain" description="Alanyl-transfer RNA synthetases family profile" evidence="6">
    <location>
        <begin position="1"/>
        <end position="235"/>
    </location>
</feature>
<comment type="caution">
    <text evidence="7">The sequence shown here is derived from an EMBL/GenBank/DDBJ whole genome shotgun (WGS) entry which is preliminary data.</text>
</comment>
<dbReference type="SUPFAM" id="SSF55186">
    <property type="entry name" value="ThrRS/AlaRS common domain"/>
    <property type="match status" value="1"/>
</dbReference>
<keyword evidence="7" id="KW-0413">Isomerase</keyword>
<evidence type="ECO:0000256" key="4">
    <source>
        <dbReference type="ARBA" id="ARBA00022833"/>
    </source>
</evidence>
<keyword evidence="7" id="KW-0378">Hydrolase</keyword>
<dbReference type="Gene3D" id="2.40.30.130">
    <property type="match status" value="1"/>
</dbReference>
<dbReference type="Pfam" id="PF01411">
    <property type="entry name" value="tRNA-synt_2c"/>
    <property type="match status" value="1"/>
</dbReference>
<comment type="cofactor">
    <cofactor evidence="1">
        <name>Zn(2+)</name>
        <dbReference type="ChEBI" id="CHEBI:29105"/>
    </cofactor>
</comment>
<dbReference type="Pfam" id="PF02272">
    <property type="entry name" value="DHHA1"/>
    <property type="match status" value="1"/>
</dbReference>
<evidence type="ECO:0000259" key="6">
    <source>
        <dbReference type="PROSITE" id="PS50860"/>
    </source>
</evidence>
<dbReference type="Pfam" id="PF07973">
    <property type="entry name" value="tRNA_SAD"/>
    <property type="match status" value="1"/>
</dbReference>
<evidence type="ECO:0000256" key="5">
    <source>
        <dbReference type="SAM" id="Coils"/>
    </source>
</evidence>
<sequence length="391" mass="44385">MTKKMYYDSAYQTEWETNIIEAIEREDGYDVVLEETAFYPHGGGQPCDTGYIQGIPVLDVVTHGDRVLHKLERVPEDRTVSCKIDWDRRFDHMQQHSGQHLLSAVCLDLYEIKTLSFHLGVDYCTIDVETAELKAEQLENIEREVNRHIYLNHPILSYWVDETEVKSINLVKQPTVSDDIRIVEIKDVEYNACGGTHVSSTGEIGIIKLLKMEKQKGNTRIYFKCGYRALEEFNESQRILGALSSRFKTAKDEILHRIEKWEQEQKQLQAELTLLKEQNNEYLAAKLLSHQDGNLIAEIFEDKSVKDLQSLASTLSARSHAAILLASKAENKVVLSQNKEAGHSCGAFFKAHLGTYNGKGGGSDILAQAGFSTWEDAQAFYEYSSQALKEQ</sequence>
<dbReference type="SUPFAM" id="SSF50447">
    <property type="entry name" value="Translation proteins"/>
    <property type="match status" value="1"/>
</dbReference>
<dbReference type="GO" id="GO:0016853">
    <property type="term" value="F:isomerase activity"/>
    <property type="evidence" value="ECO:0007669"/>
    <property type="project" value="UniProtKB-KW"/>
</dbReference>
<dbReference type="InterPro" id="IPR018163">
    <property type="entry name" value="Thr/Ala-tRNA-synth_IIc_edit"/>
</dbReference>
<dbReference type="InterPro" id="IPR018164">
    <property type="entry name" value="Ala-tRNA-synth_IIc_N"/>
</dbReference>
<organism evidence="7 8">
    <name type="scientific">Paenibacillus gallinarum</name>
    <dbReference type="NCBI Taxonomy" id="2762232"/>
    <lineage>
        <taxon>Bacteria</taxon>
        <taxon>Bacillati</taxon>
        <taxon>Bacillota</taxon>
        <taxon>Bacilli</taxon>
        <taxon>Bacillales</taxon>
        <taxon>Paenibacillaceae</taxon>
        <taxon>Paenibacillus</taxon>
    </lineage>
</organism>
<dbReference type="EMBL" id="JACSQL010000006">
    <property type="protein sequence ID" value="MBD7969343.1"/>
    <property type="molecule type" value="Genomic_DNA"/>
</dbReference>
<dbReference type="InterPro" id="IPR009000">
    <property type="entry name" value="Transl_B-barrel_sf"/>
</dbReference>
<dbReference type="PROSITE" id="PS50860">
    <property type="entry name" value="AA_TRNA_LIGASE_II_ALA"/>
    <property type="match status" value="1"/>
</dbReference>
<dbReference type="SMART" id="SM00863">
    <property type="entry name" value="tRNA_SAD"/>
    <property type="match status" value="1"/>
</dbReference>
<gene>
    <name evidence="7" type="ORF">H9647_14810</name>
</gene>
<evidence type="ECO:0000256" key="3">
    <source>
        <dbReference type="ARBA" id="ARBA00022723"/>
    </source>
</evidence>
<reference evidence="7 8" key="1">
    <citation type="submission" date="2020-08" db="EMBL/GenBank/DDBJ databases">
        <title>A Genomic Blueprint of the Chicken Gut Microbiome.</title>
        <authorList>
            <person name="Gilroy R."/>
            <person name="Ravi A."/>
            <person name="Getino M."/>
            <person name="Pursley I."/>
            <person name="Horton D.L."/>
            <person name="Alikhan N.-F."/>
            <person name="Baker D."/>
            <person name="Gharbi K."/>
            <person name="Hall N."/>
            <person name="Watson M."/>
            <person name="Adriaenssens E.M."/>
            <person name="Foster-Nyarko E."/>
            <person name="Jarju S."/>
            <person name="Secka A."/>
            <person name="Antonio M."/>
            <person name="Oren A."/>
            <person name="Chaudhuri R."/>
            <person name="La Ragione R.M."/>
            <person name="Hildebrand F."/>
            <person name="Pallen M.J."/>
        </authorList>
    </citation>
    <scope>NUCLEOTIDE SEQUENCE [LARGE SCALE GENOMIC DNA]</scope>
    <source>
        <strain evidence="7 8">Sa2BVA9</strain>
    </source>
</reference>
<dbReference type="InterPro" id="IPR018165">
    <property type="entry name" value="Ala-tRNA-synth_IIc_core"/>
</dbReference>